<reference evidence="5 6" key="1">
    <citation type="journal article" date="2021" name="J. Hered.">
        <title>A chromosome-level genome assembly of the parasitoid wasp, Cotesia glomerata (Hymenoptera: Braconidae).</title>
        <authorList>
            <person name="Pinto B.J."/>
            <person name="Weis J.J."/>
            <person name="Gamble T."/>
            <person name="Ode P.J."/>
            <person name="Paul R."/>
            <person name="Zaspel J.M."/>
        </authorList>
    </citation>
    <scope>NUCLEOTIDE SEQUENCE [LARGE SCALE GENOMIC DNA]</scope>
    <source>
        <strain evidence="5">CgM1</strain>
    </source>
</reference>
<accession>A0AAV7IYA4</accession>
<dbReference type="EMBL" id="JAHXZJ010000747">
    <property type="protein sequence ID" value="KAH0558124.1"/>
    <property type="molecule type" value="Genomic_DNA"/>
</dbReference>
<keyword evidence="4" id="KW-0175">Coiled coil</keyword>
<evidence type="ECO:0000256" key="2">
    <source>
        <dbReference type="ARBA" id="ARBA00023157"/>
    </source>
</evidence>
<comment type="caution">
    <text evidence="5">The sequence shown here is derived from an EMBL/GenBank/DDBJ whole genome shotgun (WGS) entry which is preliminary data.</text>
</comment>
<comment type="subcellular location">
    <subcellularLocation>
        <location evidence="3">Mitochondrion</location>
    </subcellularLocation>
</comment>
<comment type="similarity">
    <text evidence="1 3">Belongs to the CMC family.</text>
</comment>
<keyword evidence="6" id="KW-1185">Reference proteome</keyword>
<organism evidence="5 6">
    <name type="scientific">Cotesia glomerata</name>
    <name type="common">Lepidopteran parasitic wasp</name>
    <name type="synonym">Apanteles glomeratus</name>
    <dbReference type="NCBI Taxonomy" id="32391"/>
    <lineage>
        <taxon>Eukaryota</taxon>
        <taxon>Metazoa</taxon>
        <taxon>Ecdysozoa</taxon>
        <taxon>Arthropoda</taxon>
        <taxon>Hexapoda</taxon>
        <taxon>Insecta</taxon>
        <taxon>Pterygota</taxon>
        <taxon>Neoptera</taxon>
        <taxon>Endopterygota</taxon>
        <taxon>Hymenoptera</taxon>
        <taxon>Apocrita</taxon>
        <taxon>Ichneumonoidea</taxon>
        <taxon>Braconidae</taxon>
        <taxon>Microgastrinae</taxon>
        <taxon>Cotesia</taxon>
    </lineage>
</organism>
<feature type="coiled-coil region" evidence="4">
    <location>
        <begin position="49"/>
        <end position="84"/>
    </location>
</feature>
<gene>
    <name evidence="5" type="ORF">KQX54_014540</name>
</gene>
<protein>
    <recommendedName>
        <fullName evidence="3">COX assembly mitochondrial protein</fullName>
    </recommendedName>
</protein>
<dbReference type="GO" id="GO:0005739">
    <property type="term" value="C:mitochondrion"/>
    <property type="evidence" value="ECO:0007669"/>
    <property type="project" value="UniProtKB-SubCell"/>
</dbReference>
<dbReference type="InterPro" id="IPR013892">
    <property type="entry name" value="Cyt_c_biogenesis_Cmc1-like"/>
</dbReference>
<dbReference type="AlphaFoldDB" id="A0AAV7IYA4"/>
<name>A0AAV7IYA4_COTGL</name>
<sequence length="85" mass="10284">MSDDYLRLAVHYSACNEFFFKTQDCEKEYPVSRAFGQCTQYYVELQKCIRRQRRLQQEANRKISEEKRERLKRLIAEAKAKENKA</sequence>
<evidence type="ECO:0000313" key="5">
    <source>
        <dbReference type="EMBL" id="KAH0558124.1"/>
    </source>
</evidence>
<evidence type="ECO:0000256" key="4">
    <source>
        <dbReference type="SAM" id="Coils"/>
    </source>
</evidence>
<evidence type="ECO:0000256" key="3">
    <source>
        <dbReference type="RuleBase" id="RU364104"/>
    </source>
</evidence>
<evidence type="ECO:0000256" key="1">
    <source>
        <dbReference type="ARBA" id="ARBA00007347"/>
    </source>
</evidence>
<dbReference type="Pfam" id="PF08583">
    <property type="entry name" value="Cmc1"/>
    <property type="match status" value="1"/>
</dbReference>
<keyword evidence="3" id="KW-0496">Mitochondrion</keyword>
<proteinExistence type="inferred from homology"/>
<dbReference type="Proteomes" id="UP000826195">
    <property type="component" value="Unassembled WGS sequence"/>
</dbReference>
<evidence type="ECO:0000313" key="6">
    <source>
        <dbReference type="Proteomes" id="UP000826195"/>
    </source>
</evidence>
<keyword evidence="2" id="KW-1015">Disulfide bond</keyword>